<dbReference type="OrthoDB" id="2593073at2759"/>
<sequence>MYDIHSSTSSSPKPFDHSFNFDSASFQPTSQTWAPMDFDDLATFGNDDLPVPGPASSVSSADTEKSTQEVTRSRRRAQNRASQRAFRERKDRHLKGLEFQLEALNEKHQDLIQSYTKQSENVTKLQTRLAELRAEMKALKSLNSSSSTGGNSGSGFANNSSRMGANVGDSFDAFSFTLDSGFDLDQRGRGGDDDASNMMWREDSFSSSTIGDHDAAAEDMRLPAFEDLLRMA</sequence>
<evidence type="ECO:0000259" key="4">
    <source>
        <dbReference type="PROSITE" id="PS50217"/>
    </source>
</evidence>
<dbReference type="PROSITE" id="PS50217">
    <property type="entry name" value="BZIP"/>
    <property type="match status" value="1"/>
</dbReference>
<dbReference type="EMBL" id="NAJM01000067">
    <property type="protein sequence ID" value="RVX66206.1"/>
    <property type="molecule type" value="Genomic_DNA"/>
</dbReference>
<dbReference type="InterPro" id="IPR050936">
    <property type="entry name" value="AP-1-like"/>
</dbReference>
<dbReference type="InterPro" id="IPR046347">
    <property type="entry name" value="bZIP_sf"/>
</dbReference>
<protein>
    <recommendedName>
        <fullName evidence="4">BZIP domain-containing protein</fullName>
    </recommendedName>
</protein>
<dbReference type="VEuPathDB" id="FungiDB:PV10_05827"/>
<dbReference type="AlphaFoldDB" id="A0A438MRE8"/>
<accession>A0A438MRE8</accession>
<dbReference type="GO" id="GO:0000976">
    <property type="term" value="F:transcription cis-regulatory region binding"/>
    <property type="evidence" value="ECO:0007669"/>
    <property type="project" value="InterPro"/>
</dbReference>
<comment type="caution">
    <text evidence="5">The sequence shown here is derived from an EMBL/GenBank/DDBJ whole genome shotgun (WGS) entry which is preliminary data.</text>
</comment>
<dbReference type="Proteomes" id="UP000288859">
    <property type="component" value="Unassembled WGS sequence"/>
</dbReference>
<comment type="subcellular location">
    <subcellularLocation>
        <location evidence="1">Nucleus</location>
    </subcellularLocation>
</comment>
<dbReference type="GO" id="GO:0090575">
    <property type="term" value="C:RNA polymerase II transcription regulator complex"/>
    <property type="evidence" value="ECO:0007669"/>
    <property type="project" value="TreeGrafter"/>
</dbReference>
<dbReference type="PANTHER" id="PTHR40621:SF6">
    <property type="entry name" value="AP-1-LIKE TRANSCRIPTION FACTOR YAP1-RELATED"/>
    <property type="match status" value="1"/>
</dbReference>
<organism evidence="5 6">
    <name type="scientific">Exophiala mesophila</name>
    <name type="common">Black yeast-like fungus</name>
    <dbReference type="NCBI Taxonomy" id="212818"/>
    <lineage>
        <taxon>Eukaryota</taxon>
        <taxon>Fungi</taxon>
        <taxon>Dikarya</taxon>
        <taxon>Ascomycota</taxon>
        <taxon>Pezizomycotina</taxon>
        <taxon>Eurotiomycetes</taxon>
        <taxon>Chaetothyriomycetidae</taxon>
        <taxon>Chaetothyriales</taxon>
        <taxon>Herpotrichiellaceae</taxon>
        <taxon>Exophiala</taxon>
    </lineage>
</organism>
<keyword evidence="2" id="KW-0539">Nucleus</keyword>
<proteinExistence type="predicted"/>
<dbReference type="InterPro" id="IPR004827">
    <property type="entry name" value="bZIP"/>
</dbReference>
<reference evidence="5 6" key="1">
    <citation type="submission" date="2017-03" db="EMBL/GenBank/DDBJ databases">
        <title>Genomes of endolithic fungi from Antarctica.</title>
        <authorList>
            <person name="Coleine C."/>
            <person name="Masonjones S."/>
            <person name="Stajich J.E."/>
        </authorList>
    </citation>
    <scope>NUCLEOTIDE SEQUENCE [LARGE SCALE GENOMIC DNA]</scope>
    <source>
        <strain evidence="5 6">CCFEE 6314</strain>
    </source>
</reference>
<dbReference type="CDD" id="cd14688">
    <property type="entry name" value="bZIP_YAP"/>
    <property type="match status" value="1"/>
</dbReference>
<evidence type="ECO:0000256" key="1">
    <source>
        <dbReference type="ARBA" id="ARBA00004123"/>
    </source>
</evidence>
<feature type="domain" description="BZIP" evidence="4">
    <location>
        <begin position="69"/>
        <end position="132"/>
    </location>
</feature>
<evidence type="ECO:0000313" key="6">
    <source>
        <dbReference type="Proteomes" id="UP000288859"/>
    </source>
</evidence>
<name>A0A438MRE8_EXOME</name>
<gene>
    <name evidence="5" type="ORF">B0A52_10098</name>
</gene>
<feature type="region of interest" description="Disordered" evidence="3">
    <location>
        <begin position="37"/>
        <end position="88"/>
    </location>
</feature>
<dbReference type="SUPFAM" id="SSF57959">
    <property type="entry name" value="Leucine zipper domain"/>
    <property type="match status" value="1"/>
</dbReference>
<evidence type="ECO:0000313" key="5">
    <source>
        <dbReference type="EMBL" id="RVX66206.1"/>
    </source>
</evidence>
<dbReference type="Gene3D" id="1.20.5.170">
    <property type="match status" value="1"/>
</dbReference>
<evidence type="ECO:0000256" key="2">
    <source>
        <dbReference type="ARBA" id="ARBA00023242"/>
    </source>
</evidence>
<dbReference type="PANTHER" id="PTHR40621">
    <property type="entry name" value="TRANSCRIPTION FACTOR KAPC-RELATED"/>
    <property type="match status" value="1"/>
</dbReference>
<evidence type="ECO:0000256" key="3">
    <source>
        <dbReference type="SAM" id="MobiDB-lite"/>
    </source>
</evidence>
<dbReference type="GO" id="GO:0001228">
    <property type="term" value="F:DNA-binding transcription activator activity, RNA polymerase II-specific"/>
    <property type="evidence" value="ECO:0007669"/>
    <property type="project" value="TreeGrafter"/>
</dbReference>
<dbReference type="SMART" id="SM00338">
    <property type="entry name" value="BRLZ"/>
    <property type="match status" value="1"/>
</dbReference>
<dbReference type="PROSITE" id="PS00036">
    <property type="entry name" value="BZIP_BASIC"/>
    <property type="match status" value="1"/>
</dbReference>